<proteinExistence type="predicted"/>
<sequence length="905" mass="103307">MTEEELLRIIQQAAEDEVTSLNLFWNDLTKLPPEIGQLSHLTELNLMGNQLSELPSQIWQLSHLRWLDLSHNQLSELPSQIGQLSHLTELDLSYNRLSALPPQIGQLSHLKGLNLSYNELSELPPQIGQLSHLTELDLSHNQLSELPLQIGQLSNLTVLNVDDNWRLPCWPQSESDQQGTKAVLTYLREQLQIQQPQWVSKLMVVGEGGVGKTSLLKVLRGEPFNPQEPTTDSIDIRTLEFPHPSQSDVTMQLNAWDFGGQQIYHATHQLFLTNRSLFLLVWNACDGYEQGKVYNWLDTLSSLTPESSILLVATHIDEQNSDLPFAQLQGNYPQIVGQCEIDSQTGQGIDNLHQSLVSTAAQLLLMGTHWPHTCLNAAQDIRSLSEKYITPQQLARRMTGRGVDPNQVSTLTQYLHDIGEIVYFHDNPALKEIVILKPKWLAEQIGKVFRSEPVKQGQGILTREEMNQLWQDIDSFIPPYFLRLLEHFDLAYPLRNEAESLPEDISLILESVPLNPPHYQYKWDAILQTENCHNLVRKWRLDRIPAGFPTGLIADSYRFSTGNHWRNGALLADSKLEKHLGLFEAFPEEKSLQLAVRGAMPIHFFTLLRDRLDIMLSRFSDLEVKCTIPCPGGPDKPCSHEFEEDYVKQCYANHQDTLECPECQETFSAIALLFGVEIPTPSNPPTVSIPTFSGLSRFEELEQQIDRGKTYIQSALTEVAQLHKGELRKVAQLYQGEFMKIVRLKQQSIEAESPCVFVVHSPEQGNWQNWIFGQQSELQLCCEAPGEWHPADGGVYSLPGDNEWFHIMAPYIQQLAASWKYAQPFESQNNIELEMRTLIELLNSLGIDTHTNFNTEHLQIAALRVWRQLLDEKDPPQHWGGLRKVLTPEGHYLWLCEHHARQYQR</sequence>
<dbReference type="PANTHER" id="PTHR48051:SF1">
    <property type="entry name" value="RAS SUPPRESSOR PROTEIN 1"/>
    <property type="match status" value="1"/>
</dbReference>
<dbReference type="PRINTS" id="PR00019">
    <property type="entry name" value="LEURICHRPT"/>
</dbReference>
<evidence type="ECO:0000256" key="8">
    <source>
        <dbReference type="ARBA" id="ARBA00022840"/>
    </source>
</evidence>
<dbReference type="InterPro" id="IPR055414">
    <property type="entry name" value="LRR_R13L4/SHOC2-like"/>
</dbReference>
<evidence type="ECO:0000256" key="3">
    <source>
        <dbReference type="ARBA" id="ARBA00022614"/>
    </source>
</evidence>
<evidence type="ECO:0000256" key="5">
    <source>
        <dbReference type="ARBA" id="ARBA00022737"/>
    </source>
</evidence>
<keyword evidence="8" id="KW-0067">ATP-binding</keyword>
<dbReference type="Pfam" id="PF23598">
    <property type="entry name" value="LRR_14"/>
    <property type="match status" value="1"/>
</dbReference>
<keyword evidence="3" id="KW-0433">Leucine-rich repeat</keyword>
<feature type="domain" description="Roc" evidence="12">
    <location>
        <begin position="193"/>
        <end position="363"/>
    </location>
</feature>
<dbReference type="Pfam" id="PF08477">
    <property type="entry name" value="Roc"/>
    <property type="match status" value="1"/>
</dbReference>
<reference evidence="13 14" key="1">
    <citation type="journal article" date="2022" name="Front. Microbiol.">
        <title>High genomic differentiation and limited gene flow indicate recent cryptic speciation within the genus Laspinema (cyanobacteria).</title>
        <authorList>
            <person name="Stanojkovic A."/>
            <person name="Skoupy S."/>
            <person name="Skaloud P."/>
            <person name="Dvorak P."/>
        </authorList>
    </citation>
    <scope>NUCLEOTIDE SEQUENCE [LARGE SCALE GENOMIC DNA]</scope>
    <source>
        <strain evidence="13 14">D2a</strain>
    </source>
</reference>
<dbReference type="SMART" id="SM00364">
    <property type="entry name" value="LRR_BAC"/>
    <property type="match status" value="5"/>
</dbReference>
<evidence type="ECO:0000313" key="14">
    <source>
        <dbReference type="Proteomes" id="UP001525890"/>
    </source>
</evidence>
<dbReference type="InterPro" id="IPR057263">
    <property type="entry name" value="COR-B"/>
</dbReference>
<dbReference type="Gene3D" id="1.10.10.10">
    <property type="entry name" value="Winged helix-like DNA-binding domain superfamily/Winged helix DNA-binding domain"/>
    <property type="match status" value="1"/>
</dbReference>
<accession>A0ABT2MUJ7</accession>
<dbReference type="RefSeq" id="WP_368007234.1">
    <property type="nucleotide sequence ID" value="NZ_JAMXFF010000022.1"/>
</dbReference>
<dbReference type="EMBL" id="JAMXFF010000022">
    <property type="protein sequence ID" value="MCT7967665.1"/>
    <property type="molecule type" value="Genomic_DNA"/>
</dbReference>
<gene>
    <name evidence="13" type="ORF">NG799_15090</name>
</gene>
<evidence type="ECO:0000259" key="12">
    <source>
        <dbReference type="PROSITE" id="PS51424"/>
    </source>
</evidence>
<dbReference type="SUPFAM" id="SSF52058">
    <property type="entry name" value="L domain-like"/>
    <property type="match status" value="1"/>
</dbReference>
<dbReference type="InterPro" id="IPR032171">
    <property type="entry name" value="COR-A"/>
</dbReference>
<dbReference type="EC" id="2.7.11.1" evidence="1"/>
<dbReference type="Gene3D" id="3.80.10.10">
    <property type="entry name" value="Ribonuclease Inhibitor"/>
    <property type="match status" value="1"/>
</dbReference>
<dbReference type="Gene3D" id="3.40.50.300">
    <property type="entry name" value="P-loop containing nucleotide triphosphate hydrolases"/>
    <property type="match status" value="1"/>
</dbReference>
<evidence type="ECO:0000256" key="6">
    <source>
        <dbReference type="ARBA" id="ARBA00022741"/>
    </source>
</evidence>
<evidence type="ECO:0000256" key="4">
    <source>
        <dbReference type="ARBA" id="ARBA00022679"/>
    </source>
</evidence>
<evidence type="ECO:0000256" key="7">
    <source>
        <dbReference type="ARBA" id="ARBA00022777"/>
    </source>
</evidence>
<evidence type="ECO:0000256" key="10">
    <source>
        <dbReference type="ARBA" id="ARBA00047899"/>
    </source>
</evidence>
<keyword evidence="9" id="KW-0342">GTP-binding</keyword>
<dbReference type="PRINTS" id="PR00449">
    <property type="entry name" value="RASTRNSFRMNG"/>
</dbReference>
<keyword evidence="7" id="KW-0418">Kinase</keyword>
<comment type="caution">
    <text evidence="13">The sequence shown here is derived from an EMBL/GenBank/DDBJ whole genome shotgun (WGS) entry which is preliminary data.</text>
</comment>
<dbReference type="PANTHER" id="PTHR48051">
    <property type="match status" value="1"/>
</dbReference>
<dbReference type="Pfam" id="PF13516">
    <property type="entry name" value="LRR_6"/>
    <property type="match status" value="1"/>
</dbReference>
<comment type="catalytic activity">
    <reaction evidence="10">
        <text>L-threonyl-[protein] + ATP = O-phospho-L-threonyl-[protein] + ADP + H(+)</text>
        <dbReference type="Rhea" id="RHEA:46608"/>
        <dbReference type="Rhea" id="RHEA-COMP:11060"/>
        <dbReference type="Rhea" id="RHEA-COMP:11605"/>
        <dbReference type="ChEBI" id="CHEBI:15378"/>
        <dbReference type="ChEBI" id="CHEBI:30013"/>
        <dbReference type="ChEBI" id="CHEBI:30616"/>
        <dbReference type="ChEBI" id="CHEBI:61977"/>
        <dbReference type="ChEBI" id="CHEBI:456216"/>
        <dbReference type="EC" id="2.7.11.1"/>
    </reaction>
</comment>
<dbReference type="InterPro" id="IPR032675">
    <property type="entry name" value="LRR_dom_sf"/>
</dbReference>
<name>A0ABT2MUJ7_9CYAN</name>
<dbReference type="PROSITE" id="PS51424">
    <property type="entry name" value="ROC"/>
    <property type="match status" value="1"/>
</dbReference>
<dbReference type="Pfam" id="PF25497">
    <property type="entry name" value="COR-B"/>
    <property type="match status" value="1"/>
</dbReference>
<dbReference type="InterPro" id="IPR027417">
    <property type="entry name" value="P-loop_NTPase"/>
</dbReference>
<keyword evidence="14" id="KW-1185">Reference proteome</keyword>
<keyword evidence="4" id="KW-0808">Transferase</keyword>
<evidence type="ECO:0000313" key="13">
    <source>
        <dbReference type="EMBL" id="MCT7967665.1"/>
    </source>
</evidence>
<dbReference type="Pfam" id="PF13855">
    <property type="entry name" value="LRR_8"/>
    <property type="match status" value="1"/>
</dbReference>
<dbReference type="InterPro" id="IPR050216">
    <property type="entry name" value="LRR_domain-containing"/>
</dbReference>
<keyword evidence="2" id="KW-0723">Serine/threonine-protein kinase</keyword>
<dbReference type="InterPro" id="IPR003591">
    <property type="entry name" value="Leu-rich_rpt_typical-subtyp"/>
</dbReference>
<dbReference type="PROSITE" id="PS51450">
    <property type="entry name" value="LRR"/>
    <property type="match status" value="5"/>
</dbReference>
<dbReference type="InterPro" id="IPR001611">
    <property type="entry name" value="Leu-rich_rpt"/>
</dbReference>
<dbReference type="InterPro" id="IPR020859">
    <property type="entry name" value="ROC"/>
</dbReference>
<evidence type="ECO:0000256" key="1">
    <source>
        <dbReference type="ARBA" id="ARBA00012513"/>
    </source>
</evidence>
<organism evidence="13 14">
    <name type="scientific">Laspinema palackyanum D2a</name>
    <dbReference type="NCBI Taxonomy" id="2953684"/>
    <lineage>
        <taxon>Bacteria</taxon>
        <taxon>Bacillati</taxon>
        <taxon>Cyanobacteriota</taxon>
        <taxon>Cyanophyceae</taxon>
        <taxon>Oscillatoriophycideae</taxon>
        <taxon>Oscillatoriales</taxon>
        <taxon>Laspinemataceae</taxon>
        <taxon>Laspinema</taxon>
        <taxon>Laspinema palackyanum</taxon>
    </lineage>
</organism>
<dbReference type="Pfam" id="PF16095">
    <property type="entry name" value="COR-A"/>
    <property type="match status" value="1"/>
</dbReference>
<evidence type="ECO:0000256" key="2">
    <source>
        <dbReference type="ARBA" id="ARBA00022527"/>
    </source>
</evidence>
<evidence type="ECO:0000256" key="9">
    <source>
        <dbReference type="ARBA" id="ARBA00023134"/>
    </source>
</evidence>
<protein>
    <recommendedName>
        <fullName evidence="1">non-specific serine/threonine protein kinase</fullName>
        <ecNumber evidence="1">2.7.11.1</ecNumber>
    </recommendedName>
</protein>
<comment type="catalytic activity">
    <reaction evidence="11">
        <text>L-seryl-[protein] + ATP = O-phospho-L-seryl-[protein] + ADP + H(+)</text>
        <dbReference type="Rhea" id="RHEA:17989"/>
        <dbReference type="Rhea" id="RHEA-COMP:9863"/>
        <dbReference type="Rhea" id="RHEA-COMP:11604"/>
        <dbReference type="ChEBI" id="CHEBI:15378"/>
        <dbReference type="ChEBI" id="CHEBI:29999"/>
        <dbReference type="ChEBI" id="CHEBI:30616"/>
        <dbReference type="ChEBI" id="CHEBI:83421"/>
        <dbReference type="ChEBI" id="CHEBI:456216"/>
        <dbReference type="EC" id="2.7.11.1"/>
    </reaction>
</comment>
<keyword evidence="6" id="KW-0547">Nucleotide-binding</keyword>
<dbReference type="Proteomes" id="UP001525890">
    <property type="component" value="Unassembled WGS sequence"/>
</dbReference>
<dbReference type="Gene3D" id="3.30.70.1390">
    <property type="entry name" value="ROC domain from the Parkinson's disease-associated leucine-rich repeat kinase 2"/>
    <property type="match status" value="1"/>
</dbReference>
<dbReference type="InterPro" id="IPR036388">
    <property type="entry name" value="WH-like_DNA-bd_sf"/>
</dbReference>
<dbReference type="SMART" id="SM00369">
    <property type="entry name" value="LRR_TYP"/>
    <property type="match status" value="5"/>
</dbReference>
<dbReference type="Gene3D" id="3.30.310.200">
    <property type="match status" value="1"/>
</dbReference>
<dbReference type="SUPFAM" id="SSF52540">
    <property type="entry name" value="P-loop containing nucleoside triphosphate hydrolases"/>
    <property type="match status" value="1"/>
</dbReference>
<evidence type="ECO:0000256" key="11">
    <source>
        <dbReference type="ARBA" id="ARBA00048679"/>
    </source>
</evidence>
<keyword evidence="5" id="KW-0677">Repeat</keyword>